<evidence type="ECO:0000313" key="5">
    <source>
        <dbReference type="EMBL" id="CAD8171221.1"/>
    </source>
</evidence>
<dbReference type="Pfam" id="PF02493">
    <property type="entry name" value="MORN"/>
    <property type="match status" value="4"/>
</dbReference>
<dbReference type="InterPro" id="IPR052981">
    <property type="entry name" value="Ingression_C2_domain"/>
</dbReference>
<evidence type="ECO:0000256" key="1">
    <source>
        <dbReference type="ARBA" id="ARBA00022737"/>
    </source>
</evidence>
<dbReference type="Proteomes" id="UP000683925">
    <property type="component" value="Unassembled WGS sequence"/>
</dbReference>
<accession>A0A8S1V2R6</accession>
<dbReference type="PANTHER" id="PTHR47052">
    <property type="entry name" value="CONSERVED SERINE PROLINE-RICH PROTEIN (AFU_ORTHOLOGUE AFUA_2G01790)"/>
    <property type="match status" value="1"/>
</dbReference>
<dbReference type="PANTHER" id="PTHR47052:SF3">
    <property type="entry name" value="INGRESSION PROTEIN 1"/>
    <property type="match status" value="1"/>
</dbReference>
<evidence type="ECO:0000259" key="3">
    <source>
        <dbReference type="PROSITE" id="PS50004"/>
    </source>
</evidence>
<keyword evidence="6" id="KW-1185">Reference proteome</keyword>
<name>A0A8S1V2R6_PAROT</name>
<feature type="region of interest" description="Disordered" evidence="2">
    <location>
        <begin position="445"/>
        <end position="471"/>
    </location>
</feature>
<dbReference type="OMA" id="FIFHNQT"/>
<dbReference type="EMBL" id="CAJJDP010000057">
    <property type="protein sequence ID" value="CAD8171221.1"/>
    <property type="molecule type" value="Genomic_DNA"/>
</dbReference>
<dbReference type="InterPro" id="IPR003409">
    <property type="entry name" value="MORN"/>
</dbReference>
<evidence type="ECO:0000313" key="6">
    <source>
        <dbReference type="Proteomes" id="UP000683925"/>
    </source>
</evidence>
<dbReference type="SMART" id="SM00698">
    <property type="entry name" value="MORN"/>
    <property type="match status" value="4"/>
</dbReference>
<evidence type="ECO:0000259" key="4">
    <source>
        <dbReference type="PROSITE" id="PS50927"/>
    </source>
</evidence>
<dbReference type="OrthoDB" id="419768at2759"/>
<dbReference type="InterPro" id="IPR001480">
    <property type="entry name" value="Bulb-type_lectin_dom"/>
</dbReference>
<gene>
    <name evidence="5" type="ORF">POCTA_138.1.T0580006</name>
</gene>
<organism evidence="5 6">
    <name type="scientific">Paramecium octaurelia</name>
    <dbReference type="NCBI Taxonomy" id="43137"/>
    <lineage>
        <taxon>Eukaryota</taxon>
        <taxon>Sar</taxon>
        <taxon>Alveolata</taxon>
        <taxon>Ciliophora</taxon>
        <taxon>Intramacronucleata</taxon>
        <taxon>Oligohymenophorea</taxon>
        <taxon>Peniculida</taxon>
        <taxon>Parameciidae</taxon>
        <taxon>Paramecium</taxon>
    </lineage>
</organism>
<comment type="caution">
    <text evidence="5">The sequence shown here is derived from an EMBL/GenBank/DDBJ whole genome shotgun (WGS) entry which is preliminary data.</text>
</comment>
<dbReference type="AlphaFoldDB" id="A0A8S1V2R6"/>
<reference evidence="5" key="1">
    <citation type="submission" date="2021-01" db="EMBL/GenBank/DDBJ databases">
        <authorList>
            <consortium name="Genoscope - CEA"/>
            <person name="William W."/>
        </authorList>
    </citation>
    <scope>NUCLEOTIDE SEQUENCE</scope>
</reference>
<feature type="domain" description="C2" evidence="3">
    <location>
        <begin position="305"/>
        <end position="422"/>
    </location>
</feature>
<dbReference type="PROSITE" id="PS50927">
    <property type="entry name" value="BULB_LECTIN"/>
    <property type="match status" value="1"/>
</dbReference>
<evidence type="ECO:0000256" key="2">
    <source>
        <dbReference type="SAM" id="MobiDB-lite"/>
    </source>
</evidence>
<proteinExistence type="predicted"/>
<sequence length="745" mass="85654">MTKQSISISSSFQNEASSLEIRDFIIQSLNEQSDRKYCPCLTITISYQLVSFGTLQNFEKNYTNNLKDKKIKFEFANILQIKANDINIINQQQQQFLFLISNPICVTHHCFYRLNEVSIIGNIKLKQQNRNNWIQCNYYFFHYFKQNYLNYSQNILLYLMGCGSSAGAVIEQNRAPGFKGPVFMTIKHALLERDVRFIGVMDPYVKLIMGKQEFKTPIAKEGGKHPKWEGCTHTFQKLLGEQDVIIGQVWCENTITSDILIGEGAFSLTSIRKGNAEPKRISFLLFHNGEKAGEISLEATFTLDPSGKDLPEIKAPDTEGKFIVKPKFGRLKKNTNLLLKMDPFLTIHFGNETMNTSVDAAGHTTPKWNDEIVFTRETNEDTLYIEVWAESLIGWNDFLGCGYASITDSLSLKENQLQTVTIFYDGSNVGDVEIECTFKTSKPQDYLQKEKQSTEAPTKESFQQQLQQYQQPQQQQQQQQQVFPQQLNQFVQNYEVRYQNSYAQQPMNGRVDFTYPNGDHYSGDMMNNLKHGQGRLQFSYGGYYEGYWANDQYNGMGVLVIGDSRYEGQFINGKKNGQGKQVWNNRQQYDGQWVDNNMHGNGEWTFVNGGKKKGVWANGNRLRWLDDDQNIISSNKTMVSGFMLTSPNQQFTLSFFHDGRLFIFHNQTRQPIFSAINFNRQPIPPVWLKFDQSGGELQMIDAKGMPYWVTGQNFGNYAPPFVLILQDDGRLVIQDANGQPKWYSH</sequence>
<dbReference type="PROSITE" id="PS50004">
    <property type="entry name" value="C2"/>
    <property type="match status" value="2"/>
</dbReference>
<feature type="domain" description="Bulb-type lectin" evidence="4">
    <location>
        <begin position="629"/>
        <end position="745"/>
    </location>
</feature>
<dbReference type="CDD" id="cd00030">
    <property type="entry name" value="C2"/>
    <property type="match status" value="1"/>
</dbReference>
<feature type="domain" description="C2" evidence="3">
    <location>
        <begin position="161"/>
        <end position="283"/>
    </location>
</feature>
<dbReference type="Pfam" id="PF00168">
    <property type="entry name" value="C2"/>
    <property type="match status" value="2"/>
</dbReference>
<keyword evidence="1" id="KW-0677">Repeat</keyword>
<protein>
    <submittedName>
        <fullName evidence="5">Uncharacterized protein</fullName>
    </submittedName>
</protein>
<dbReference type="InterPro" id="IPR000008">
    <property type="entry name" value="C2_dom"/>
</dbReference>